<dbReference type="Proteomes" id="UP000460224">
    <property type="component" value="Unassembled WGS sequence"/>
</dbReference>
<dbReference type="EMBL" id="DAAJZA010000001">
    <property type="protein sequence ID" value="HAC1753763.1"/>
    <property type="molecule type" value="Genomic_DNA"/>
</dbReference>
<dbReference type="EMBL" id="AABGHY010000011">
    <property type="protein sequence ID" value="EAH3295327.1"/>
    <property type="molecule type" value="Genomic_DNA"/>
</dbReference>
<evidence type="ECO:0000313" key="61">
    <source>
        <dbReference type="Proteomes" id="UP000530452"/>
    </source>
</evidence>
<evidence type="ECO:0000313" key="48">
    <source>
        <dbReference type="Proteomes" id="UP000379076"/>
    </source>
</evidence>
<evidence type="ECO:0000313" key="11">
    <source>
        <dbReference type="EMBL" id="EAG1893133.1"/>
    </source>
</evidence>
<dbReference type="Proteomes" id="UP000525850">
    <property type="component" value="Unassembled WGS sequence"/>
</dbReference>
<evidence type="ECO:0000313" key="70">
    <source>
        <dbReference type="Proteomes" id="UP000844415"/>
    </source>
</evidence>
<dbReference type="Proteomes" id="UP000840197">
    <property type="component" value="Unassembled WGS sequence"/>
</dbReference>
<evidence type="ECO:0000313" key="7">
    <source>
        <dbReference type="EMBL" id="EAE1339871.1"/>
    </source>
</evidence>
<dbReference type="EMBL" id="AABAWE010000002">
    <property type="protein sequence ID" value="EAG2086700.1"/>
    <property type="molecule type" value="Genomic_DNA"/>
</dbReference>
<dbReference type="EMBL" id="DAAIJL010000005">
    <property type="protein sequence ID" value="HAB8557104.1"/>
    <property type="molecule type" value="Genomic_DNA"/>
</dbReference>
<dbReference type="Proteomes" id="UP000423131">
    <property type="component" value="Unassembled WGS sequence"/>
</dbReference>
<dbReference type="EMBL" id="AANPAU010000001">
    <property type="protein sequence ID" value="EDP8513018.1"/>
    <property type="molecule type" value="Genomic_DNA"/>
</dbReference>
<evidence type="ECO:0000313" key="4">
    <source>
        <dbReference type="EMBL" id="EAD3792371.1"/>
    </source>
</evidence>
<evidence type="ECO:0000313" key="21">
    <source>
        <dbReference type="EMBL" id="EAK8897091.1"/>
    </source>
</evidence>
<gene>
    <name evidence="10" type="ORF">A8L61_07720</name>
    <name evidence="17" type="ORF">AB917_02095</name>
    <name evidence="1" type="ORF">ABZ57_09970</name>
    <name evidence="37" type="ORF">AJL21_02020</name>
    <name evidence="7" type="ORF">ART25_13205</name>
    <name evidence="14" type="ORF">B1N52_06385</name>
    <name evidence="13" type="ORF">B1S26_07960</name>
    <name evidence="11" type="ORF">BB997_05870</name>
    <name evidence="12" type="ORF">BCZ21_05470</name>
    <name evidence="15" type="ORF">CAV64_13880</name>
    <name evidence="19" type="ORF">D4920_13665</name>
    <name evidence="18" type="ORF">D4B11_08615</name>
    <name evidence="20" type="ORF">D5N24_13025</name>
    <name evidence="21" type="ORF">D7104_05175</name>
    <name evidence="36" type="ORF">DCK61_14230</name>
    <name evidence="16" type="ORF">DCT16_05920</name>
    <name evidence="9" type="ORF">E1W56_14375</name>
    <name evidence="6" type="ORF">EX365_09165</name>
    <name evidence="5" type="ORF">EXZ73_03505</name>
    <name evidence="26" type="ORF">F6436_02045</name>
    <name evidence="22" type="ORF">FA835_09695</name>
    <name evidence="24" type="ORF">FLQ97_01025</name>
    <name evidence="23" type="ORF">FLR03_08805</name>
    <name evidence="25" type="ORF">FNX40_02345</name>
    <name evidence="29" type="ORF">G3O21_000412</name>
    <name evidence="34" type="ORF">GI949_02090</name>
    <name evidence="28" type="ORF">GJW51_04835</name>
    <name evidence="27" type="ORF">GQG13_06340</name>
    <name evidence="30" type="ORF">GYR60_10875</name>
    <name evidence="31" type="ORF">GYS09_07375</name>
    <name evidence="32" type="ORF">GYX23_02005</name>
    <name evidence="33" type="ORF">GYY14_04880</name>
    <name evidence="35" type="ORF">HQN34_001866</name>
    <name evidence="2" type="ORF">KV70_02040</name>
    <name evidence="3" type="ORF">QD52_06185</name>
    <name evidence="4" type="ORF">UI29_06200</name>
    <name evidence="8" type="ORF">Y261_12790</name>
</gene>
<dbReference type="EMBL" id="AAANYR010000004">
    <property type="protein sequence ID" value="EAD5786725.1"/>
    <property type="molecule type" value="Genomic_DNA"/>
</dbReference>
<evidence type="ECO:0000313" key="47">
    <source>
        <dbReference type="Proteomes" id="UP000376505"/>
    </source>
</evidence>
<evidence type="ECO:0000313" key="64">
    <source>
        <dbReference type="Proteomes" id="UP000546397"/>
    </source>
</evidence>
<evidence type="ECO:0000313" key="9">
    <source>
        <dbReference type="EMBL" id="EAE4943230.1"/>
    </source>
</evidence>
<evidence type="ECO:0000313" key="6">
    <source>
        <dbReference type="EMBL" id="EAD5786725.1"/>
    </source>
</evidence>
<evidence type="ECO:0000313" key="53">
    <source>
        <dbReference type="Proteomes" id="UP000423131"/>
    </source>
</evidence>
<dbReference type="RefSeq" id="WP_003728207.1">
    <property type="nucleotide sequence ID" value="NC_021824.1"/>
</dbReference>
<dbReference type="EMBL" id="AACKDQ010000020">
    <property type="protein sequence ID" value="EAK9317376.1"/>
    <property type="molecule type" value="Genomic_DNA"/>
</dbReference>
<dbReference type="Proteomes" id="UP000410967">
    <property type="component" value="Unassembled WGS sequence"/>
</dbReference>
<dbReference type="EMBL" id="AAHZFN010000010">
    <property type="protein sequence ID" value="ECB9473768.1"/>
    <property type="molecule type" value="Genomic_DNA"/>
</dbReference>
<evidence type="ECO:0000313" key="16">
    <source>
        <dbReference type="EMBL" id="EAG6168929.1"/>
    </source>
</evidence>
<dbReference type="Proteomes" id="UP000358545">
    <property type="component" value="Unassembled WGS sequence"/>
</dbReference>
<dbReference type="EMBL" id="AAASLB010000011">
    <property type="protein sequence ID" value="EAE4943230.1"/>
    <property type="molecule type" value="Genomic_DNA"/>
</dbReference>
<reference evidence="38 40" key="4">
    <citation type="submission" date="2018-06" db="EMBL/GenBank/DDBJ databases">
        <authorList>
            <consortium name="PulseNet: The National Subtyping Network for Foodborne Disease Surveillance"/>
            <person name="Tarr C.L."/>
            <person name="Trees E."/>
            <person name="Katz L.S."/>
            <person name="Carleton-Romer H.A."/>
            <person name="Stroika S."/>
            <person name="Kucerova Z."/>
            <person name="Roache K.F."/>
            <person name="Sabol A.L."/>
            <person name="Besser J."/>
            <person name="Gerner-Smidt P."/>
        </authorList>
    </citation>
    <scope>NUCLEOTIDE SEQUENCE [LARGE SCALE GENOMIC DNA]</scope>
    <source>
        <strain evidence="1 40">2015L-6227</strain>
        <strain evidence="8 38">PNUSAL000134</strain>
        <strain evidence="2 44">PNUSAL000910</strain>
        <strain evidence="10 45">PNUSAL002180</strain>
        <strain evidence="11 57">PNUSAL002298</strain>
        <strain evidence="21 43">PNUSAL004402</strain>
    </source>
</reference>
<dbReference type="EMBL" id="AANDSR010000002">
    <property type="protein sequence ID" value="EDN9835994.1"/>
    <property type="molecule type" value="Genomic_DNA"/>
</dbReference>
<dbReference type="EMBL" id="AABAGT010000010">
    <property type="protein sequence ID" value="EAG0867171.1"/>
    <property type="molecule type" value="Genomic_DNA"/>
</dbReference>
<reference evidence="67 68" key="2">
    <citation type="journal article" date="2018" name="Genome Biol.">
        <title>SKESA: strategic k-mer extension for scrupulous assemblies.</title>
        <authorList>
            <person name="Souvorov A."/>
            <person name="Agarwala R."/>
            <person name="Lipman D.J."/>
        </authorList>
    </citation>
    <scope>NUCLEOTIDE SEQUENCE [LARGE SCALE GENOMIC DNA]</scope>
    <source>
        <strain evidence="35">2017-325981-023-01</strain>
        <strain evidence="31 70">CFIAFB20100120</strain>
        <strain evidence="30 67">CFIAFB20130012</strain>
        <strain evidence="33">CFIAFB20170037</strain>
        <strain evidence="32 68">CFIAFB20170045</strain>
        <strain evidence="34 69">DMG1500109</strain>
    </source>
</reference>
<dbReference type="Proteomes" id="UP000339309">
    <property type="component" value="Unassembled WGS sequence"/>
</dbReference>
<dbReference type="Proteomes" id="UP000455569">
    <property type="component" value="Unassembled WGS sequence"/>
</dbReference>
<dbReference type="Proteomes" id="UP000354255">
    <property type="component" value="Unassembled WGS sequence"/>
</dbReference>
<evidence type="ECO:0000313" key="33">
    <source>
        <dbReference type="EMBL" id="HAC0274705.1"/>
    </source>
</evidence>
<evidence type="ECO:0000313" key="62">
    <source>
        <dbReference type="Proteomes" id="UP000533021"/>
    </source>
</evidence>
<evidence type="ECO:0000313" key="41">
    <source>
        <dbReference type="Proteomes" id="UP000344343"/>
    </source>
</evidence>
<evidence type="ECO:0000313" key="3">
    <source>
        <dbReference type="EMBL" id="EAD1184674.1"/>
    </source>
</evidence>
<dbReference type="EMBL" id="DAAIHR010000010">
    <property type="protein sequence ID" value="HAB8399018.1"/>
    <property type="molecule type" value="Genomic_DNA"/>
</dbReference>
<evidence type="ECO:0000313" key="68">
    <source>
        <dbReference type="Proteomes" id="UP000841146"/>
    </source>
</evidence>
<dbReference type="Proteomes" id="UP000403352">
    <property type="component" value="Unassembled WGS sequence"/>
</dbReference>
<evidence type="ECO:0000313" key="66">
    <source>
        <dbReference type="Proteomes" id="UP000566721"/>
    </source>
</evidence>
<dbReference type="Proteomes" id="UP000350032">
    <property type="component" value="Unassembled WGS sequence"/>
</dbReference>
<evidence type="ECO:0000313" key="46">
    <source>
        <dbReference type="Proteomes" id="UP000364988"/>
    </source>
</evidence>
<evidence type="ECO:0000313" key="63">
    <source>
        <dbReference type="Proteomes" id="UP000540117"/>
    </source>
</evidence>
<evidence type="ECO:0000313" key="5">
    <source>
        <dbReference type="EMBL" id="EAD5773352.1"/>
    </source>
</evidence>
<dbReference type="Proteomes" id="UP000546397">
    <property type="component" value="Unassembled WGS sequence"/>
</dbReference>
<dbReference type="EMBL" id="AAAIKW010000006">
    <property type="protein sequence ID" value="EAC4552812.1"/>
    <property type="molecule type" value="Genomic_DNA"/>
</dbReference>
<reference evidence="36 55" key="3">
    <citation type="submission" date="2018-04" db="EMBL/GenBank/DDBJ databases">
        <title>Genome Analysis of a Prevalent Clone of Listeria monocytogenes Sequence Type 87 in China.</title>
        <authorList>
            <person name="Wang Y."/>
        </authorList>
    </citation>
    <scope>NUCLEOTIDE SEQUENCE [LARGE SCALE GENOMIC DNA]</scope>
    <source>
        <strain evidence="36 55">ICDC_LM1523</strain>
    </source>
</reference>
<evidence type="ECO:0000313" key="17">
    <source>
        <dbReference type="EMBL" id="EAG6989387.1"/>
    </source>
</evidence>
<dbReference type="EMBL" id="QDAY01000006">
    <property type="protein sequence ID" value="KAA9447466.1"/>
    <property type="molecule type" value="Genomic_DNA"/>
</dbReference>
<dbReference type="Proteomes" id="UP000540117">
    <property type="component" value="Unassembled WGS sequence"/>
</dbReference>
<evidence type="ECO:0000313" key="12">
    <source>
        <dbReference type="EMBL" id="EAG2086700.1"/>
    </source>
</evidence>
<dbReference type="Proteomes" id="UP000344343">
    <property type="component" value="Unassembled WGS sequence"/>
</dbReference>
<dbReference type="Proteomes" id="UP000389283">
    <property type="component" value="Unassembled WGS sequence"/>
</dbReference>
<dbReference type="Proteomes" id="UP000345329">
    <property type="component" value="Unassembled WGS sequence"/>
</dbReference>
<dbReference type="Proteomes" id="UP000841146">
    <property type="component" value="Unassembled WGS sequence"/>
</dbReference>
<evidence type="ECO:0000313" key="57">
    <source>
        <dbReference type="Proteomes" id="UP000478682"/>
    </source>
</evidence>
<evidence type="ECO:0000313" key="10">
    <source>
        <dbReference type="EMBL" id="EAG0867171.1"/>
    </source>
</evidence>
<evidence type="ECO:0000313" key="38">
    <source>
        <dbReference type="Proteomes" id="UP000336166"/>
    </source>
</evidence>
<dbReference type="EMBL" id="AABEMN010000011">
    <property type="protein sequence ID" value="EAG9519835.1"/>
    <property type="molecule type" value="Genomic_DNA"/>
</dbReference>
<evidence type="ECO:0000313" key="37">
    <source>
        <dbReference type="EMBL" id="OET52691.1"/>
    </source>
</evidence>
<dbReference type="EMBL" id="DAAJFY010000002">
    <property type="protein sequence ID" value="HAC0274705.1"/>
    <property type="molecule type" value="Genomic_DNA"/>
</dbReference>
<evidence type="ECO:0000313" key="19">
    <source>
        <dbReference type="EMBL" id="EAH2283128.1"/>
    </source>
</evidence>
<dbReference type="EMBL" id="AAALRN010000002">
    <property type="protein sequence ID" value="EAD1184674.1"/>
    <property type="molecule type" value="Genomic_DNA"/>
</dbReference>
<dbReference type="Proteomes" id="UP000530452">
    <property type="component" value="Unassembled WGS sequence"/>
</dbReference>
<dbReference type="Proteomes" id="UP000393182">
    <property type="component" value="Unassembled WGS sequence"/>
</dbReference>
<organism evidence="25 49">
    <name type="scientific">Listeria monocytogenes</name>
    <dbReference type="NCBI Taxonomy" id="1639"/>
    <lineage>
        <taxon>Bacteria</taxon>
        <taxon>Bacillati</taxon>
        <taxon>Bacillota</taxon>
        <taxon>Bacilli</taxon>
        <taxon>Bacillales</taxon>
        <taxon>Listeriaceae</taxon>
        <taxon>Listeria</taxon>
    </lineage>
</organism>
<dbReference type="Proteomes" id="UP000548278">
    <property type="component" value="Unassembled WGS sequence"/>
</dbReference>
<reference evidence="30" key="8">
    <citation type="submission" date="2020-01" db="EMBL/GenBank/DDBJ databases">
        <authorList>
            <consortium name="NCBI Pathogen Detection Project"/>
        </authorList>
    </citation>
    <scope>NUCLEOTIDE SEQUENCE</scope>
    <source>
        <strain evidence="35">2017-325981-023-01</strain>
        <strain evidence="31">CFIAFB20100120</strain>
        <strain evidence="30">CFIAFB20130012</strain>
        <strain evidence="33">CFIAFB20170037</strain>
        <strain evidence="32">CFIAFB20170045</strain>
        <strain evidence="34">DMG1500109</strain>
    </source>
</reference>
<dbReference type="Proteomes" id="UP000398321">
    <property type="component" value="Unassembled WGS sequence"/>
</dbReference>
<dbReference type="Proteomes" id="UP000852906">
    <property type="component" value="Unassembled WGS sequence"/>
</dbReference>
<dbReference type="EMBL" id="AAANYN010000003">
    <property type="protein sequence ID" value="EAD5773352.1"/>
    <property type="molecule type" value="Genomic_DNA"/>
</dbReference>
<evidence type="ECO:0000313" key="58">
    <source>
        <dbReference type="Proteomes" id="UP000478704"/>
    </source>
</evidence>
<evidence type="ECO:0000313" key="51">
    <source>
        <dbReference type="Proteomes" id="UP000403352"/>
    </source>
</evidence>
<reference evidence="49 50" key="6">
    <citation type="submission" date="2019-07" db="EMBL/GenBank/DDBJ databases">
        <authorList>
            <consortium name="GenomeTrakr: Next Generation Sequencing Network for Food Pathogen Tracability"/>
        </authorList>
    </citation>
    <scope>NUCLEOTIDE SEQUENCE [LARGE SCALE GENOMIC DNA]</scope>
    <source>
        <strain evidence="27 54">CFSAN102901</strain>
        <strain evidence="7 48">FDA00006494</strain>
        <strain evidence="3 51">FDA00008584</strain>
        <strain evidence="13">FDA00011243</strain>
        <strain evidence="6 41">FDA00013853</strain>
        <strain evidence="23 53">FDA00014336</strain>
        <strain evidence="25 49">FDA00014370</strain>
        <strain evidence="24 50">FDA00014392</strain>
        <strain evidence="29">FDA00015054</strain>
        <strain evidence="15 63">FDA1005580-S054-001</strain>
        <strain evidence="58">FDA1090798-S029-001</strain>
        <strain evidence="59">FDA956581-098-004</strain>
        <strain evidence="14 60">FDA960927-006-004</strain>
        <strain evidence="16 66">FLAG-38921</strain>
        <strain evidence="12 39">FLAG-54356</strain>
        <strain evidence="5 47">FSIS31901579</strain>
        <strain evidence="28 56">OSF101448</strain>
        <strain evidence="4 42">VA-WGS-00405</strain>
    </source>
</reference>
<dbReference type="EMBL" id="AABDGJ010000001">
    <property type="protein sequence ID" value="EAG6989387.1"/>
    <property type="molecule type" value="Genomic_DNA"/>
</dbReference>
<dbReference type="EMBL" id="AAAKQF010000001">
    <property type="protein sequence ID" value="EAC9038990.1"/>
    <property type="molecule type" value="Genomic_DNA"/>
</dbReference>
<evidence type="ECO:0000313" key="32">
    <source>
        <dbReference type="EMBL" id="HAC0011763.1"/>
    </source>
</evidence>
<evidence type="ECO:0000313" key="49">
    <source>
        <dbReference type="Proteomes" id="UP000389283"/>
    </source>
</evidence>
<evidence type="ECO:0000313" key="20">
    <source>
        <dbReference type="EMBL" id="EAH3295327.1"/>
    </source>
</evidence>
<sequence length="159" mass="17229">MTEIKRMLQTKEDNSKEQFYPETHVAGIVGLTEYVSGQLPTGVVSVNGKSGSVLLEADDIYAAKKTHSHDVATYTTNGFMSSFDKQKIDELVSPEAGVVSVNGKTGIVDLFAADVEAAEINHTHREASAQESGFLSIDDKEKLDAIQVIALETIKEVIE</sequence>
<evidence type="ECO:0000313" key="1">
    <source>
        <dbReference type="EMBL" id="EAC4552812.1"/>
    </source>
</evidence>
<dbReference type="EMBL" id="DABJAN010000003">
    <property type="protein sequence ID" value="HAJ9593660.1"/>
    <property type="molecule type" value="Genomic_DNA"/>
</dbReference>
<dbReference type="EMBL" id="AAIAJJ010000001">
    <property type="protein sequence ID" value="ECC1555642.1"/>
    <property type="molecule type" value="Genomic_DNA"/>
</dbReference>
<dbReference type="EMBL" id="AAAQQZ010000007">
    <property type="protein sequence ID" value="EAE1339871.1"/>
    <property type="molecule type" value="Genomic_DNA"/>
</dbReference>
<dbReference type="Proteomes" id="UP000844415">
    <property type="component" value="Unassembled WGS sequence"/>
</dbReference>
<evidence type="ECO:0000313" key="50">
    <source>
        <dbReference type="Proteomes" id="UP000398321"/>
    </source>
</evidence>
<evidence type="ECO:0000313" key="56">
    <source>
        <dbReference type="Proteomes" id="UP000467347"/>
    </source>
</evidence>
<evidence type="ECO:0000313" key="43">
    <source>
        <dbReference type="Proteomes" id="UP000350032"/>
    </source>
</evidence>
<evidence type="ECO:0000313" key="69">
    <source>
        <dbReference type="Proteomes" id="UP000843775"/>
    </source>
</evidence>
<evidence type="ECO:0000313" key="24">
    <source>
        <dbReference type="EMBL" id="ECB9512309.1"/>
    </source>
</evidence>
<evidence type="ECO:0000313" key="14">
    <source>
        <dbReference type="EMBL" id="EAG2514783.1"/>
    </source>
</evidence>
<evidence type="ECO:0000313" key="71">
    <source>
        <dbReference type="Proteomes" id="UP000852906"/>
    </source>
</evidence>
<evidence type="ECO:0000313" key="45">
    <source>
        <dbReference type="Proteomes" id="UP000358545"/>
    </source>
</evidence>
<dbReference type="Proteomes" id="UP000364988">
    <property type="component" value="Unassembled WGS sequence"/>
</dbReference>
<proteinExistence type="predicted"/>
<dbReference type="Proteomes" id="UP000336166">
    <property type="component" value="Unassembled WGS sequence"/>
</dbReference>
<dbReference type="Proteomes" id="UP000478704">
    <property type="component" value="Unassembled WGS sequence"/>
</dbReference>
<dbReference type="EMBL" id="AANCRK010000002">
    <property type="protein sequence ID" value="EDN7714747.1"/>
    <property type="molecule type" value="Genomic_DNA"/>
</dbReference>
<reference evidence="61 62" key="5">
    <citation type="submission" date="2019-04" db="EMBL/GenBank/DDBJ databases">
        <authorList>
            <person name="Ashton P.M."/>
            <person name="Dallman T."/>
            <person name="Nair S."/>
            <person name="De Pinna E."/>
            <person name="Peters T."/>
            <person name="Grant K."/>
        </authorList>
    </citation>
    <scope>NUCLEOTIDE SEQUENCE [LARGE SCALE GENOMIC DNA]</scope>
    <source>
        <strain evidence="19 62">282333</strain>
        <strain evidence="20 61">282352</strain>
        <strain evidence="18 64">289003</strain>
        <strain evidence="9">RL15000286</strain>
    </source>
</reference>
<evidence type="ECO:0000313" key="52">
    <source>
        <dbReference type="Proteomes" id="UP000410967"/>
    </source>
</evidence>
<comment type="caution">
    <text evidence="25">The sequence shown here is derived from an EMBL/GenBank/DDBJ whole genome shotgun (WGS) entry which is preliminary data.</text>
</comment>
<evidence type="ECO:0000313" key="13">
    <source>
        <dbReference type="EMBL" id="EAG2245344.1"/>
    </source>
</evidence>
<dbReference type="EMBL" id="MJTJ01000004">
    <property type="protein sequence ID" value="OET52691.1"/>
    <property type="molecule type" value="Genomic_DNA"/>
</dbReference>
<dbReference type="Proteomes" id="UP000337746">
    <property type="component" value="Unassembled WGS sequence"/>
</dbReference>
<evidence type="ECO:0000313" key="42">
    <source>
        <dbReference type="Proteomes" id="UP000345329"/>
    </source>
</evidence>
<dbReference type="EMBL" id="AABCVX010000002">
    <property type="protein sequence ID" value="EAG6168929.1"/>
    <property type="molecule type" value="Genomic_DNA"/>
</dbReference>
<dbReference type="EMBL" id="AABATR010000002">
    <property type="protein sequence ID" value="EAG1893133.1"/>
    <property type="molecule type" value="Genomic_DNA"/>
</dbReference>
<dbReference type="AlphaFoldDB" id="A0A2Z5C1G4"/>
<evidence type="ECO:0000313" key="67">
    <source>
        <dbReference type="Proteomes" id="UP000840197"/>
    </source>
</evidence>
<dbReference type="EMBL" id="AABBYJ010000009">
    <property type="protein sequence ID" value="EAG4332333.1"/>
    <property type="molecule type" value="Genomic_DNA"/>
</dbReference>
<evidence type="ECO:0000313" key="15">
    <source>
        <dbReference type="EMBL" id="EAG4332333.1"/>
    </source>
</evidence>
<evidence type="ECO:0000313" key="54">
    <source>
        <dbReference type="Proteomes" id="UP000455569"/>
    </source>
</evidence>
<evidence type="ECO:0000313" key="55">
    <source>
        <dbReference type="Proteomes" id="UP000460224"/>
    </source>
</evidence>
<evidence type="ECO:0000313" key="39">
    <source>
        <dbReference type="Proteomes" id="UP000337746"/>
    </source>
</evidence>
<evidence type="ECO:0000313" key="60">
    <source>
        <dbReference type="Proteomes" id="UP000525850"/>
    </source>
</evidence>
<accession>A0A2Z5C1G4</accession>
<evidence type="ECO:0000313" key="18">
    <source>
        <dbReference type="EMBL" id="EAG9519835.1"/>
    </source>
</evidence>
<evidence type="ECO:0000313" key="65">
    <source>
        <dbReference type="Proteomes" id="UP000548278"/>
    </source>
</evidence>
<evidence type="ECO:0000313" key="59">
    <source>
        <dbReference type="Proteomes" id="UP000481141"/>
    </source>
</evidence>
<reference evidence="37 71" key="1">
    <citation type="submission" date="2016-09" db="EMBL/GenBank/DDBJ databases">
        <title>100K Listeria isolates.</title>
        <authorList>
            <person name="Chen P."/>
            <person name="Weimer B.C."/>
            <person name="Kong N."/>
            <person name="Huang B."/>
        </authorList>
    </citation>
    <scope>NUCLEOTIDE SEQUENCE [LARGE SCALE GENOMIC DNA]</scope>
    <source>
        <strain evidence="37 71">BCW_2383</strain>
    </source>
</reference>
<name>A0A2Z5C1G4_LISMN</name>
<evidence type="ECO:0000313" key="40">
    <source>
        <dbReference type="Proteomes" id="UP000339309"/>
    </source>
</evidence>
<dbReference type="Proteomes" id="UP000843503">
    <property type="component" value="Unassembled WGS sequence"/>
</dbReference>
<evidence type="ECO:0000313" key="28">
    <source>
        <dbReference type="EMBL" id="EDN9835994.1"/>
    </source>
</evidence>
<dbReference type="Proteomes" id="UP000533021">
    <property type="component" value="Unassembled WGS sequence"/>
</dbReference>
<dbReference type="EMBL" id="AABFVG010000011">
    <property type="protein sequence ID" value="EAH2283128.1"/>
    <property type="molecule type" value="Genomic_DNA"/>
</dbReference>
<dbReference type="EMBL" id="AALEDS010000001">
    <property type="protein sequence ID" value="ECY6543101.1"/>
    <property type="molecule type" value="Genomic_DNA"/>
</dbReference>
<evidence type="ECO:0000313" key="22">
    <source>
        <dbReference type="EMBL" id="EAK9317376.1"/>
    </source>
</evidence>
<evidence type="ECO:0000313" key="2">
    <source>
        <dbReference type="EMBL" id="EAC9038990.1"/>
    </source>
</evidence>
<evidence type="ECO:0000313" key="30">
    <source>
        <dbReference type="EMBL" id="HAB8399018.1"/>
    </source>
</evidence>
<dbReference type="EMBL" id="AABAYG010000003">
    <property type="protein sequence ID" value="EAG2245344.1"/>
    <property type="molecule type" value="Genomic_DNA"/>
</dbReference>
<dbReference type="Proteomes" id="UP000379076">
    <property type="component" value="Unassembled WGS sequence"/>
</dbReference>
<dbReference type="EMBL" id="AAAREG010000012">
    <property type="protein sequence ID" value="EAE2355228.1"/>
    <property type="molecule type" value="Genomic_DNA"/>
</dbReference>
<protein>
    <submittedName>
        <fullName evidence="25">Uncharacterized protein</fullName>
    </submittedName>
</protein>
<dbReference type="EMBL" id="AACJYH010000003">
    <property type="protein sequence ID" value="EAK8897091.1"/>
    <property type="molecule type" value="Genomic_DNA"/>
</dbReference>
<evidence type="ECO:0000313" key="35">
    <source>
        <dbReference type="EMBL" id="HAJ9593660.1"/>
    </source>
</evidence>
<dbReference type="EMBL" id="AAAMZD010000002">
    <property type="protein sequence ID" value="EAD3792371.1"/>
    <property type="molecule type" value="Genomic_DNA"/>
</dbReference>
<dbReference type="Proteomes" id="UP000478682">
    <property type="component" value="Unassembled WGS sequence"/>
</dbReference>
<dbReference type="Proteomes" id="UP000566721">
    <property type="component" value="Unassembled WGS sequence"/>
</dbReference>
<evidence type="ECO:0000313" key="29">
    <source>
        <dbReference type="EMBL" id="EDP8513018.1"/>
    </source>
</evidence>
<dbReference type="Proteomes" id="UP000842809">
    <property type="component" value="Unassembled WGS sequence"/>
</dbReference>
<evidence type="ECO:0000313" key="34">
    <source>
        <dbReference type="EMBL" id="HAC1753763.1"/>
    </source>
</evidence>
<evidence type="ECO:0000313" key="36">
    <source>
        <dbReference type="EMBL" id="KAA9447466.1"/>
    </source>
</evidence>
<dbReference type="Proteomes" id="UP000467347">
    <property type="component" value="Unassembled WGS sequence"/>
</dbReference>
<dbReference type="Proteomes" id="UP000481141">
    <property type="component" value="Unassembled WGS sequence"/>
</dbReference>
<evidence type="ECO:0000313" key="44">
    <source>
        <dbReference type="Proteomes" id="UP000354255"/>
    </source>
</evidence>
<evidence type="ECO:0000313" key="27">
    <source>
        <dbReference type="EMBL" id="EDN7714747.1"/>
    </source>
</evidence>
<evidence type="ECO:0000313" key="25">
    <source>
        <dbReference type="EMBL" id="ECC1555642.1"/>
    </source>
</evidence>
<dbReference type="Proteomes" id="UP000843775">
    <property type="component" value="Unassembled WGS sequence"/>
</dbReference>
<evidence type="ECO:0000313" key="23">
    <source>
        <dbReference type="EMBL" id="ECB9473768.1"/>
    </source>
</evidence>
<evidence type="ECO:0000313" key="26">
    <source>
        <dbReference type="EMBL" id="ECY6543101.1"/>
    </source>
</evidence>
<evidence type="ECO:0000313" key="8">
    <source>
        <dbReference type="EMBL" id="EAE2355228.1"/>
    </source>
</evidence>
<dbReference type="EMBL" id="AAHZFY010000001">
    <property type="protein sequence ID" value="ECB9512309.1"/>
    <property type="molecule type" value="Genomic_DNA"/>
</dbReference>
<dbReference type="EMBL" id="AABBAW010000002">
    <property type="protein sequence ID" value="EAG2514783.1"/>
    <property type="molecule type" value="Genomic_DNA"/>
</dbReference>
<evidence type="ECO:0000313" key="31">
    <source>
        <dbReference type="EMBL" id="HAB8557104.1"/>
    </source>
</evidence>
<reference evidence="26 46" key="7">
    <citation type="submission" date="2019-09" db="EMBL/GenBank/DDBJ databases">
        <authorList>
            <consortium name="GenomeTrakr network: Whole genome sequencing for foodborne pathogen traceback"/>
        </authorList>
    </citation>
    <scope>NUCLEOTIDE SEQUENCE [LARGE SCALE GENOMIC DNA]</scope>
    <source>
        <strain evidence="17 65">CFSAN004300</strain>
        <strain evidence="26 46">FLAG-55987</strain>
        <strain evidence="22 52">PHLUSALM00088</strain>
    </source>
</reference>
<dbReference type="Proteomes" id="UP000376505">
    <property type="component" value="Unassembled WGS sequence"/>
</dbReference>
<dbReference type="EMBL" id="DAAJCS010000001">
    <property type="protein sequence ID" value="HAC0011763.1"/>
    <property type="molecule type" value="Genomic_DNA"/>
</dbReference>